<organism evidence="1 2">
    <name type="scientific">Pistacia atlantica</name>
    <dbReference type="NCBI Taxonomy" id="434234"/>
    <lineage>
        <taxon>Eukaryota</taxon>
        <taxon>Viridiplantae</taxon>
        <taxon>Streptophyta</taxon>
        <taxon>Embryophyta</taxon>
        <taxon>Tracheophyta</taxon>
        <taxon>Spermatophyta</taxon>
        <taxon>Magnoliopsida</taxon>
        <taxon>eudicotyledons</taxon>
        <taxon>Gunneridae</taxon>
        <taxon>Pentapetalae</taxon>
        <taxon>rosids</taxon>
        <taxon>malvids</taxon>
        <taxon>Sapindales</taxon>
        <taxon>Anacardiaceae</taxon>
        <taxon>Pistacia</taxon>
    </lineage>
</organism>
<comment type="caution">
    <text evidence="1">The sequence shown here is derived from an EMBL/GenBank/DDBJ whole genome shotgun (WGS) entry which is preliminary data.</text>
</comment>
<accession>A0ACC0ZXM3</accession>
<evidence type="ECO:0000313" key="2">
    <source>
        <dbReference type="Proteomes" id="UP001164250"/>
    </source>
</evidence>
<protein>
    <submittedName>
        <fullName evidence="1">Uncharacterized protein</fullName>
    </submittedName>
</protein>
<name>A0ACC0ZXM3_9ROSI</name>
<gene>
    <name evidence="1" type="ORF">Patl1_24491</name>
</gene>
<dbReference type="Proteomes" id="UP001164250">
    <property type="component" value="Chromosome 13"/>
</dbReference>
<keyword evidence="2" id="KW-1185">Reference proteome</keyword>
<sequence>MIDSFGKLDCLTDVSGMDDGATESLFSFPSLVYYHIFFLHYKAFHGKGSELYVVQSSMNLLLCAPLKGQHESTLIALLAAKGNSADLGSYCSQAVVVSIDDDRFVIIVLIEDQVLVRRSMQ</sequence>
<dbReference type="EMBL" id="CM047909">
    <property type="protein sequence ID" value="KAJ0079502.1"/>
    <property type="molecule type" value="Genomic_DNA"/>
</dbReference>
<evidence type="ECO:0000313" key="1">
    <source>
        <dbReference type="EMBL" id="KAJ0079502.1"/>
    </source>
</evidence>
<proteinExistence type="predicted"/>
<reference evidence="2" key="1">
    <citation type="journal article" date="2023" name="G3 (Bethesda)">
        <title>Genome assembly and association tests identify interacting loci associated with vigor, precocity, and sex in interspecific pistachio rootstocks.</title>
        <authorList>
            <person name="Palmer W."/>
            <person name="Jacygrad E."/>
            <person name="Sagayaradj S."/>
            <person name="Cavanaugh K."/>
            <person name="Han R."/>
            <person name="Bertier L."/>
            <person name="Beede B."/>
            <person name="Kafkas S."/>
            <person name="Golino D."/>
            <person name="Preece J."/>
            <person name="Michelmore R."/>
        </authorList>
    </citation>
    <scope>NUCLEOTIDE SEQUENCE [LARGE SCALE GENOMIC DNA]</scope>
</reference>